<feature type="compositionally biased region" description="Polar residues" evidence="1">
    <location>
        <begin position="1"/>
        <end position="24"/>
    </location>
</feature>
<feature type="non-terminal residue" evidence="2">
    <location>
        <position position="1"/>
    </location>
</feature>
<dbReference type="GeneID" id="25319961"/>
<reference evidence="2 3" key="1">
    <citation type="submission" date="2015-04" db="EMBL/GenBank/DDBJ databases">
        <authorList>
            <person name="Heijne W.H."/>
            <person name="Fedorova N.D."/>
            <person name="Nierman W.C."/>
            <person name="Vollebregt A.W."/>
            <person name="Zhao Z."/>
            <person name="Wu L."/>
            <person name="Kumar M."/>
            <person name="Stam H."/>
            <person name="van den Berg M.A."/>
            <person name="Pel H.J."/>
        </authorList>
    </citation>
    <scope>NUCLEOTIDE SEQUENCE [LARGE SCALE GENOMIC DNA]</scope>
    <source>
        <strain evidence="2 3">CBS 393.64</strain>
    </source>
</reference>
<dbReference type="Proteomes" id="UP000053958">
    <property type="component" value="Unassembled WGS sequence"/>
</dbReference>
<organism evidence="2 3">
    <name type="scientific">Rasamsonia emersonii (strain ATCC 16479 / CBS 393.64 / IMI 116815)</name>
    <dbReference type="NCBI Taxonomy" id="1408163"/>
    <lineage>
        <taxon>Eukaryota</taxon>
        <taxon>Fungi</taxon>
        <taxon>Dikarya</taxon>
        <taxon>Ascomycota</taxon>
        <taxon>Pezizomycotina</taxon>
        <taxon>Eurotiomycetes</taxon>
        <taxon>Eurotiomycetidae</taxon>
        <taxon>Eurotiales</taxon>
        <taxon>Trichocomaceae</taxon>
        <taxon>Rasamsonia</taxon>
    </lineage>
</organism>
<protein>
    <submittedName>
        <fullName evidence="2">Uncharacterized protein</fullName>
    </submittedName>
</protein>
<feature type="region of interest" description="Disordered" evidence="1">
    <location>
        <begin position="1"/>
        <end position="44"/>
    </location>
</feature>
<comment type="caution">
    <text evidence="2">The sequence shown here is derived from an EMBL/GenBank/DDBJ whole genome shotgun (WGS) entry which is preliminary data.</text>
</comment>
<evidence type="ECO:0000313" key="3">
    <source>
        <dbReference type="Proteomes" id="UP000053958"/>
    </source>
</evidence>
<evidence type="ECO:0000313" key="2">
    <source>
        <dbReference type="EMBL" id="KKA18367.1"/>
    </source>
</evidence>
<dbReference type="RefSeq" id="XP_013324979.1">
    <property type="nucleotide sequence ID" value="XM_013469525.1"/>
</dbReference>
<proteinExistence type="predicted"/>
<evidence type="ECO:0000256" key="1">
    <source>
        <dbReference type="SAM" id="MobiDB-lite"/>
    </source>
</evidence>
<feature type="compositionally biased region" description="Basic and acidic residues" evidence="1">
    <location>
        <begin position="28"/>
        <end position="44"/>
    </location>
</feature>
<keyword evidence="3" id="KW-1185">Reference proteome</keyword>
<name>A0A0F4YJ95_RASE3</name>
<dbReference type="AlphaFoldDB" id="A0A0F4YJ95"/>
<gene>
    <name evidence="2" type="ORF">T310_7695</name>
</gene>
<accession>A0A0F4YJ95</accession>
<sequence length="187" mass="21205">NTNKPKINAGRSFTSNSRLLSTNPGRWDNGRDEPVRSEAEAGREAGRLPASHALTDAVDAFHFSILINSAGNRGWSGSRFKVLHLPLAVRQVDSERLKKRARQFGRSSLCTEGHGLASFTAIRIWDFLAPWQGLFFCRWDSYNNGIYRLTFLSSLPFPFCRVLFLVSSRWRISTRASSRNFGGRRLR</sequence>
<dbReference type="EMBL" id="LASV01000464">
    <property type="protein sequence ID" value="KKA18367.1"/>
    <property type="molecule type" value="Genomic_DNA"/>
</dbReference>